<protein>
    <submittedName>
        <fullName evidence="1">Uncharacterized protein</fullName>
    </submittedName>
</protein>
<gene>
    <name evidence="1" type="ORF">CCORG_a0016</name>
    <name evidence="2" type="ORF">IMC76_00155</name>
</gene>
<reference evidence="1" key="1">
    <citation type="submission" date="2020-05" db="EMBL/GenBank/DDBJ databases">
        <title>Complete genome sequencing of Campylobacter and Arcobacter type strains.</title>
        <authorList>
            <person name="Miller W.G."/>
            <person name="Yee E."/>
        </authorList>
    </citation>
    <scope>NUCLEOTIDE SEQUENCE [LARGE SCALE GENOMIC DNA]</scope>
    <source>
        <strain evidence="1">LMG 27932</strain>
        <plasmid evidence="1">pCCORG</plasmid>
    </source>
</reference>
<accession>A0A6M8MZG7</accession>
<dbReference type="RefSeq" id="WP_025803654.1">
    <property type="nucleotide sequence ID" value="NZ_CP053843.1"/>
</dbReference>
<geneLocation type="plasmid" evidence="2 3">
    <name>pLMG-27932-1</name>
</geneLocation>
<keyword evidence="1" id="KW-0614">Plasmid</keyword>
<dbReference type="EMBL" id="CP053843">
    <property type="protein sequence ID" value="QKF65552.1"/>
    <property type="molecule type" value="Genomic_DNA"/>
</dbReference>
<sequence>MKKIVFLLIPFFLFGSVDKNIIEGSAYGEQVVKEKDTIFYEEREKKENYRREAIYNFILFKNSINEPTYTARTEKLIDFVEENATKFENKIKSNVDNNMTIVGYCLVRDDINVGKQPSAGKFICNTNIGQLEIFGNLTPINELATLIFDPSYIDFSGWRYKVITSKVLNEAKTSYNIATFVNDRKITEIALESTSKGADVFKTQSSEYLEELKQSRKKQSVEYVNVGTGSNSYVAPIQNTNTEKPNASDYIIKGAIDLVSNTIKTTADIFKKDLPFLYEIKGGSKVYIDLVISKNGEKIQ</sequence>
<reference evidence="2 3" key="2">
    <citation type="submission" date="2020-10" db="EMBL/GenBank/DDBJ databases">
        <title>Campylobacter and Helicobacter PacBio genomes.</title>
        <authorList>
            <person name="Lane C."/>
        </authorList>
    </citation>
    <scope>NUCLEOTIDE SEQUENCE [LARGE SCALE GENOMIC DNA]</scope>
    <source>
        <strain evidence="2 3">2016D-0077</strain>
        <plasmid evidence="2 3">pLMG-27932-1</plasmid>
    </source>
</reference>
<evidence type="ECO:0000313" key="3">
    <source>
        <dbReference type="Proteomes" id="UP000594749"/>
    </source>
</evidence>
<dbReference type="OrthoDB" id="5324391at2"/>
<dbReference type="AlphaFoldDB" id="A0A6M8MZG7"/>
<proteinExistence type="predicted"/>
<dbReference type="KEGG" id="ccor:CCORG_a0016"/>
<geneLocation type="plasmid" evidence="1">
    <name>pCCORG</name>
</geneLocation>
<keyword evidence="3" id="KW-1185">Reference proteome</keyword>
<dbReference type="Proteomes" id="UP000594749">
    <property type="component" value="Plasmid pLMG-27932-1"/>
</dbReference>
<name>A0A6M8MZG7_9BACT</name>
<evidence type="ECO:0000313" key="2">
    <source>
        <dbReference type="EMBL" id="QOQ86540.1"/>
    </source>
</evidence>
<evidence type="ECO:0000313" key="1">
    <source>
        <dbReference type="EMBL" id="QKF65552.1"/>
    </source>
</evidence>
<dbReference type="EMBL" id="CP063077">
    <property type="protein sequence ID" value="QOQ86540.1"/>
    <property type="molecule type" value="Genomic_DNA"/>
</dbReference>
<organism evidence="1">
    <name type="scientific">Campylobacter corcagiensis</name>
    <dbReference type="NCBI Taxonomy" id="1448857"/>
    <lineage>
        <taxon>Bacteria</taxon>
        <taxon>Pseudomonadati</taxon>
        <taxon>Campylobacterota</taxon>
        <taxon>Epsilonproteobacteria</taxon>
        <taxon>Campylobacterales</taxon>
        <taxon>Campylobacteraceae</taxon>
        <taxon>Campylobacter</taxon>
    </lineage>
</organism>